<dbReference type="RefSeq" id="WP_166194413.1">
    <property type="nucleotide sequence ID" value="NZ_JAAOIV010000003.1"/>
</dbReference>
<evidence type="ECO:0000256" key="2">
    <source>
        <dbReference type="ARBA" id="ARBA00023186"/>
    </source>
</evidence>
<name>A0A967E9I9_9MICO</name>
<keyword evidence="4" id="KW-1185">Reference proteome</keyword>
<dbReference type="GO" id="GO:0016151">
    <property type="term" value="F:nickel cation binding"/>
    <property type="evidence" value="ECO:0007669"/>
    <property type="project" value="InterPro"/>
</dbReference>
<sequence length="210" mass="21789">MSGIAALLLADARLPAGGHTQSAGLEPALLGGLEPTDIPGFLRTRLATSARVDAATAVVTRAGAPVEQVLDAWAARTPSEVVRAAAVEAGRGYLRLARTLGMPTSLLPRDTPRPIALGSLARDLGLAAAEVARVAIYDDLQTACAAALKLAPMDPATPVGWLLACADPIDEAVADVAKLTEPQQIPATTAPLMELWQHAHSTATRRLFRA</sequence>
<organism evidence="3 4">
    <name type="scientific">Metallococcus carri</name>
    <dbReference type="NCBI Taxonomy" id="1656884"/>
    <lineage>
        <taxon>Bacteria</taxon>
        <taxon>Bacillati</taxon>
        <taxon>Actinomycetota</taxon>
        <taxon>Actinomycetes</taxon>
        <taxon>Micrococcales</taxon>
        <taxon>Dermacoccaceae</taxon>
        <taxon>Metallococcus</taxon>
    </lineage>
</organism>
<proteinExistence type="predicted"/>
<dbReference type="Proteomes" id="UP000744769">
    <property type="component" value="Unassembled WGS sequence"/>
</dbReference>
<evidence type="ECO:0000313" key="4">
    <source>
        <dbReference type="Proteomes" id="UP000744769"/>
    </source>
</evidence>
<dbReference type="InterPro" id="IPR038277">
    <property type="entry name" value="UreF_sf"/>
</dbReference>
<dbReference type="InterPro" id="IPR002639">
    <property type="entry name" value="UreF"/>
</dbReference>
<protein>
    <submittedName>
        <fullName evidence="3">Urease accessory protein UreF</fullName>
    </submittedName>
</protein>
<evidence type="ECO:0000256" key="1">
    <source>
        <dbReference type="ARBA" id="ARBA00022988"/>
    </source>
</evidence>
<dbReference type="PANTHER" id="PTHR33620:SF1">
    <property type="entry name" value="UREASE ACCESSORY PROTEIN F"/>
    <property type="match status" value="1"/>
</dbReference>
<keyword evidence="2" id="KW-0143">Chaperone</keyword>
<reference evidence="3" key="1">
    <citation type="submission" date="2020-03" db="EMBL/GenBank/DDBJ databases">
        <title>Draft sequencing of Calidifontibacter sp. DB0510.</title>
        <authorList>
            <person name="Kim D.-U."/>
        </authorList>
    </citation>
    <scope>NUCLEOTIDE SEQUENCE</scope>
    <source>
        <strain evidence="3">DB0510</strain>
    </source>
</reference>
<gene>
    <name evidence="3" type="ORF">G9U51_05525</name>
</gene>
<dbReference type="PANTHER" id="PTHR33620">
    <property type="entry name" value="UREASE ACCESSORY PROTEIN F"/>
    <property type="match status" value="1"/>
</dbReference>
<dbReference type="Gene3D" id="1.10.4190.10">
    <property type="entry name" value="Urease accessory protein UreF"/>
    <property type="match status" value="1"/>
</dbReference>
<dbReference type="Pfam" id="PF01730">
    <property type="entry name" value="UreF"/>
    <property type="match status" value="1"/>
</dbReference>
<evidence type="ECO:0000313" key="3">
    <source>
        <dbReference type="EMBL" id="NHN55245.1"/>
    </source>
</evidence>
<dbReference type="EMBL" id="JAAOIV010000003">
    <property type="protein sequence ID" value="NHN55245.1"/>
    <property type="molecule type" value="Genomic_DNA"/>
</dbReference>
<comment type="caution">
    <text evidence="3">The sequence shown here is derived from an EMBL/GenBank/DDBJ whole genome shotgun (WGS) entry which is preliminary data.</text>
</comment>
<accession>A0A967E9I9</accession>
<keyword evidence="1" id="KW-0996">Nickel insertion</keyword>
<dbReference type="AlphaFoldDB" id="A0A967E9I9"/>